<dbReference type="InterPro" id="IPR000182">
    <property type="entry name" value="GNAT_dom"/>
</dbReference>
<protein>
    <submittedName>
        <fullName evidence="5">Ribosomal-protein-alanine N-acetyltransferase</fullName>
        <ecNumber evidence="5">2.3.1.267</ecNumber>
    </submittedName>
</protein>
<dbReference type="PANTHER" id="PTHR43792:SF8">
    <property type="entry name" value="[RIBOSOMAL PROTEIN US5]-ALANINE N-ACETYLTRANSFERASE"/>
    <property type="match status" value="1"/>
</dbReference>
<evidence type="ECO:0000259" key="4">
    <source>
        <dbReference type="PROSITE" id="PS51186"/>
    </source>
</evidence>
<dbReference type="Proteomes" id="UP001241603">
    <property type="component" value="Unassembled WGS sequence"/>
</dbReference>
<dbReference type="Pfam" id="PF13302">
    <property type="entry name" value="Acetyltransf_3"/>
    <property type="match status" value="1"/>
</dbReference>
<evidence type="ECO:0000313" key="5">
    <source>
        <dbReference type="EMBL" id="MDQ0440094.1"/>
    </source>
</evidence>
<organism evidence="5 6">
    <name type="scientific">Kaistia dalseonensis</name>
    <dbReference type="NCBI Taxonomy" id="410840"/>
    <lineage>
        <taxon>Bacteria</taxon>
        <taxon>Pseudomonadati</taxon>
        <taxon>Pseudomonadota</taxon>
        <taxon>Alphaproteobacteria</taxon>
        <taxon>Hyphomicrobiales</taxon>
        <taxon>Kaistiaceae</taxon>
        <taxon>Kaistia</taxon>
    </lineage>
</organism>
<accession>A0ABU0HCP4</accession>
<comment type="similarity">
    <text evidence="3">Belongs to the acetyltransferase family. RimJ subfamily.</text>
</comment>
<sequence length="203" mass="22979">MDTGLGATMEFLRSVVPFHPAPIIAGEKVILRAPTMADYPAWSSLREESRNFLMPWEPIWPSDDLTRPAYRRRLRRYQREMHEATGYPFLVFKAEGLTLVGGLTLSHIVRGVTQSCSLGYWMGAPYAGQGLMGAAVKAIMPFVFETLRLHRLEAACLPHNAASIRLLEKAGFTREGYARRYLCIEGRWQDHLLFAIVSDDPRP</sequence>
<proteinExistence type="inferred from homology"/>
<reference evidence="5 6" key="1">
    <citation type="submission" date="2023-07" db="EMBL/GenBank/DDBJ databases">
        <title>Genomic Encyclopedia of Type Strains, Phase IV (KMG-IV): sequencing the most valuable type-strain genomes for metagenomic binning, comparative biology and taxonomic classification.</title>
        <authorList>
            <person name="Goeker M."/>
        </authorList>
    </citation>
    <scope>NUCLEOTIDE SEQUENCE [LARGE SCALE GENOMIC DNA]</scope>
    <source>
        <strain evidence="5 6">B6-8</strain>
    </source>
</reference>
<dbReference type="SUPFAM" id="SSF55729">
    <property type="entry name" value="Acyl-CoA N-acyltransferases (Nat)"/>
    <property type="match status" value="1"/>
</dbReference>
<evidence type="ECO:0000313" key="6">
    <source>
        <dbReference type="Proteomes" id="UP001241603"/>
    </source>
</evidence>
<dbReference type="EMBL" id="JAUSVO010000007">
    <property type="protein sequence ID" value="MDQ0440094.1"/>
    <property type="molecule type" value="Genomic_DNA"/>
</dbReference>
<comment type="caution">
    <text evidence="5">The sequence shown here is derived from an EMBL/GenBank/DDBJ whole genome shotgun (WGS) entry which is preliminary data.</text>
</comment>
<gene>
    <name evidence="5" type="ORF">QO014_004507</name>
</gene>
<dbReference type="InterPro" id="IPR016181">
    <property type="entry name" value="Acyl_CoA_acyltransferase"/>
</dbReference>
<evidence type="ECO:0000256" key="1">
    <source>
        <dbReference type="ARBA" id="ARBA00022679"/>
    </source>
</evidence>
<keyword evidence="6" id="KW-1185">Reference proteome</keyword>
<dbReference type="Gene3D" id="3.40.630.30">
    <property type="match status" value="1"/>
</dbReference>
<keyword evidence="2 5" id="KW-0012">Acyltransferase</keyword>
<dbReference type="PANTHER" id="PTHR43792">
    <property type="entry name" value="GNAT FAMILY, PUTATIVE (AFU_ORTHOLOGUE AFUA_3G00765)-RELATED-RELATED"/>
    <property type="match status" value="1"/>
</dbReference>
<dbReference type="PROSITE" id="PS51186">
    <property type="entry name" value="GNAT"/>
    <property type="match status" value="1"/>
</dbReference>
<keyword evidence="1 5" id="KW-0808">Transferase</keyword>
<dbReference type="EC" id="2.3.1.267" evidence="5"/>
<feature type="domain" description="N-acetyltransferase" evidence="4">
    <location>
        <begin position="29"/>
        <end position="190"/>
    </location>
</feature>
<evidence type="ECO:0000256" key="3">
    <source>
        <dbReference type="ARBA" id="ARBA00038502"/>
    </source>
</evidence>
<evidence type="ECO:0000256" key="2">
    <source>
        <dbReference type="ARBA" id="ARBA00023315"/>
    </source>
</evidence>
<dbReference type="GO" id="GO:0008999">
    <property type="term" value="F:protein-N-terminal-alanine acetyltransferase activity"/>
    <property type="evidence" value="ECO:0007669"/>
    <property type="project" value="UniProtKB-EC"/>
</dbReference>
<dbReference type="InterPro" id="IPR051531">
    <property type="entry name" value="N-acetyltransferase"/>
</dbReference>
<name>A0ABU0HCP4_9HYPH</name>